<dbReference type="EMBL" id="JAAAJB010000597">
    <property type="protein sequence ID" value="KAG0253251.1"/>
    <property type="molecule type" value="Genomic_DNA"/>
</dbReference>
<dbReference type="PANTHER" id="PTHR10334">
    <property type="entry name" value="CYSTEINE-RICH SECRETORY PROTEIN-RELATED"/>
    <property type="match status" value="1"/>
</dbReference>
<dbReference type="PRINTS" id="PR00837">
    <property type="entry name" value="V5TPXLIKE"/>
</dbReference>
<dbReference type="InterPro" id="IPR035940">
    <property type="entry name" value="CAP_sf"/>
</dbReference>
<feature type="region of interest" description="Disordered" evidence="1">
    <location>
        <begin position="1"/>
        <end position="34"/>
    </location>
</feature>
<keyword evidence="4" id="KW-1185">Reference proteome</keyword>
<dbReference type="Gene3D" id="3.40.33.10">
    <property type="entry name" value="CAP"/>
    <property type="match status" value="1"/>
</dbReference>
<dbReference type="Proteomes" id="UP000807716">
    <property type="component" value="Unassembled WGS sequence"/>
</dbReference>
<dbReference type="InterPro" id="IPR001283">
    <property type="entry name" value="CRISP-related"/>
</dbReference>
<feature type="compositionally biased region" description="Acidic residues" evidence="1">
    <location>
        <begin position="1"/>
        <end position="33"/>
    </location>
</feature>
<gene>
    <name evidence="3" type="ORF">DFQ27_007523</name>
</gene>
<dbReference type="InterPro" id="IPR018244">
    <property type="entry name" value="Allrgn_V5/Tpx1_CS"/>
</dbReference>
<name>A0A9P6PW60_9FUNG</name>
<dbReference type="PROSITE" id="PS01010">
    <property type="entry name" value="CRISP_2"/>
    <property type="match status" value="1"/>
</dbReference>
<dbReference type="SMART" id="SM00198">
    <property type="entry name" value="SCP"/>
    <property type="match status" value="1"/>
</dbReference>
<dbReference type="AlphaFoldDB" id="A0A9P6PW60"/>
<dbReference type="PROSITE" id="PS01009">
    <property type="entry name" value="CRISP_1"/>
    <property type="match status" value="1"/>
</dbReference>
<organism evidence="3 4">
    <name type="scientific">Actinomortierella ambigua</name>
    <dbReference type="NCBI Taxonomy" id="1343610"/>
    <lineage>
        <taxon>Eukaryota</taxon>
        <taxon>Fungi</taxon>
        <taxon>Fungi incertae sedis</taxon>
        <taxon>Mucoromycota</taxon>
        <taxon>Mortierellomycotina</taxon>
        <taxon>Mortierellomycetes</taxon>
        <taxon>Mortierellales</taxon>
        <taxon>Mortierellaceae</taxon>
        <taxon>Actinomortierella</taxon>
    </lineage>
</organism>
<feature type="non-terminal residue" evidence="3">
    <location>
        <position position="205"/>
    </location>
</feature>
<accession>A0A9P6PW60</accession>
<reference evidence="3" key="1">
    <citation type="journal article" date="2020" name="Fungal Divers.">
        <title>Resolving the Mortierellaceae phylogeny through synthesis of multi-gene phylogenetics and phylogenomics.</title>
        <authorList>
            <person name="Vandepol N."/>
            <person name="Liber J."/>
            <person name="Desiro A."/>
            <person name="Na H."/>
            <person name="Kennedy M."/>
            <person name="Barry K."/>
            <person name="Grigoriev I.V."/>
            <person name="Miller A.N."/>
            <person name="O'Donnell K."/>
            <person name="Stajich J.E."/>
            <person name="Bonito G."/>
        </authorList>
    </citation>
    <scope>NUCLEOTIDE SEQUENCE</scope>
    <source>
        <strain evidence="3">BC1065</strain>
    </source>
</reference>
<dbReference type="GO" id="GO:0005576">
    <property type="term" value="C:extracellular region"/>
    <property type="evidence" value="ECO:0007669"/>
    <property type="project" value="InterPro"/>
</dbReference>
<protein>
    <recommendedName>
        <fullName evidence="2">SCP domain-containing protein</fullName>
    </recommendedName>
</protein>
<evidence type="ECO:0000313" key="3">
    <source>
        <dbReference type="EMBL" id="KAG0253251.1"/>
    </source>
</evidence>
<dbReference type="InterPro" id="IPR014044">
    <property type="entry name" value="CAP_dom"/>
</dbReference>
<dbReference type="Pfam" id="PF00188">
    <property type="entry name" value="CAP"/>
    <property type="match status" value="1"/>
</dbReference>
<feature type="domain" description="SCP" evidence="2">
    <location>
        <begin position="65"/>
        <end position="189"/>
    </location>
</feature>
<proteinExistence type="predicted"/>
<evidence type="ECO:0000256" key="1">
    <source>
        <dbReference type="SAM" id="MobiDB-lite"/>
    </source>
</evidence>
<sequence length="205" mass="23375">EEEYDDAQQPEDPEDGDEEEEEYDDAEQPEDDGAWNAEFEASALTTEESSSHLYKRASAKPLSKSEREKILRIHNDYRARHKAPKLIWNTKAAEFGSNWIQACQFKHSGGPYGENLAAGYPSFSKSIQAWYNEEKQYNYKRPGFAAATGHFTQVVWRATKSVGCAKKKCPGRYGNIYICNYDAPGNIVGNNNKYFVDNVKPRRKN</sequence>
<evidence type="ECO:0000259" key="2">
    <source>
        <dbReference type="SMART" id="SM00198"/>
    </source>
</evidence>
<evidence type="ECO:0000313" key="4">
    <source>
        <dbReference type="Proteomes" id="UP000807716"/>
    </source>
</evidence>
<dbReference type="SUPFAM" id="SSF55797">
    <property type="entry name" value="PR-1-like"/>
    <property type="match status" value="1"/>
</dbReference>
<comment type="caution">
    <text evidence="3">The sequence shown here is derived from an EMBL/GenBank/DDBJ whole genome shotgun (WGS) entry which is preliminary data.</text>
</comment>
<dbReference type="OrthoDB" id="337038at2759"/>